<dbReference type="Proteomes" id="UP000000379">
    <property type="component" value="Chromosome"/>
</dbReference>
<dbReference type="NCBIfam" id="TIGR00313">
    <property type="entry name" value="cobQ"/>
    <property type="match status" value="1"/>
</dbReference>
<dbReference type="NCBIfam" id="NF001989">
    <property type="entry name" value="PRK00784.1"/>
    <property type="match status" value="1"/>
</dbReference>
<proteinExistence type="inferred from homology"/>
<dbReference type="PANTHER" id="PTHR21343">
    <property type="entry name" value="DETHIOBIOTIN SYNTHETASE"/>
    <property type="match status" value="1"/>
</dbReference>
<feature type="active site" evidence="4">
    <location>
        <position position="418"/>
    </location>
</feature>
<feature type="domain" description="CobB/CobQ-like glutamine amidotransferase" evidence="6">
    <location>
        <begin position="247"/>
        <end position="424"/>
    </location>
</feature>
<reference evidence="7 8" key="2">
    <citation type="journal article" date="2011" name="Stand. Genomic Sci.">
        <title>Complete genome sequence of Truepera radiovictrix type strain (RQ-24).</title>
        <authorList>
            <person name="Ivanova N."/>
            <person name="Rohde C."/>
            <person name="Munk C."/>
            <person name="Nolan M."/>
            <person name="Lucas S."/>
            <person name="Del Rio T.G."/>
            <person name="Tice H."/>
            <person name="Deshpande S."/>
            <person name="Cheng J.F."/>
            <person name="Tapia R."/>
            <person name="Han C."/>
            <person name="Goodwin L."/>
            <person name="Pitluck S."/>
            <person name="Liolios K."/>
            <person name="Mavromatis K."/>
            <person name="Mikhailova N."/>
            <person name="Pati A."/>
            <person name="Chen A."/>
            <person name="Palaniappan K."/>
            <person name="Land M."/>
            <person name="Hauser L."/>
            <person name="Chang Y.J."/>
            <person name="Jeffries C.D."/>
            <person name="Brambilla E."/>
            <person name="Rohde M."/>
            <person name="Goker M."/>
            <person name="Tindall B.J."/>
            <person name="Woyke T."/>
            <person name="Bristow J."/>
            <person name="Eisen J.A."/>
            <person name="Markowitz V."/>
            <person name="Hugenholtz P."/>
            <person name="Kyrpides N.C."/>
            <person name="Klenk H.P."/>
            <person name="Lapidus A."/>
        </authorList>
    </citation>
    <scope>NUCLEOTIDE SEQUENCE [LARGE SCALE GENOMIC DNA]</scope>
    <source>
        <strain evidence="8">DSM 17093 / CIP 108686 / LMG 22925 / RQ-24</strain>
    </source>
</reference>
<dbReference type="Pfam" id="PF07685">
    <property type="entry name" value="GATase_3"/>
    <property type="match status" value="1"/>
</dbReference>
<feature type="domain" description="CobQ/CobB/MinD/ParA nucleotide binding" evidence="5">
    <location>
        <begin position="1"/>
        <end position="222"/>
    </location>
</feature>
<evidence type="ECO:0000256" key="1">
    <source>
        <dbReference type="ARBA" id="ARBA00004953"/>
    </source>
</evidence>
<dbReference type="SUPFAM" id="SSF52540">
    <property type="entry name" value="P-loop containing nucleoside triphosphate hydrolases"/>
    <property type="match status" value="2"/>
</dbReference>
<dbReference type="CDD" id="cd01750">
    <property type="entry name" value="GATase1_CobQ"/>
    <property type="match status" value="1"/>
</dbReference>
<dbReference type="InterPro" id="IPR029062">
    <property type="entry name" value="Class_I_gatase-like"/>
</dbReference>
<dbReference type="InterPro" id="IPR002586">
    <property type="entry name" value="CobQ/CobB/MinD/ParA_Nub-bd_dom"/>
</dbReference>
<evidence type="ECO:0000313" key="7">
    <source>
        <dbReference type="EMBL" id="ADI13515.1"/>
    </source>
</evidence>
<dbReference type="InterPro" id="IPR011698">
    <property type="entry name" value="GATase_3"/>
</dbReference>
<keyword evidence="3 4" id="KW-0315">Glutamine amidotransferase</keyword>
<dbReference type="HAMAP" id="MF_00028">
    <property type="entry name" value="CobQ"/>
    <property type="match status" value="1"/>
</dbReference>
<dbReference type="Pfam" id="PF01656">
    <property type="entry name" value="CbiA"/>
    <property type="match status" value="1"/>
</dbReference>
<dbReference type="STRING" id="649638.Trad_0376"/>
<keyword evidence="7" id="KW-0808">Transferase</keyword>
<name>D7CRM5_TRURR</name>
<accession>D7CRM5</accession>
<sequence length="682" mass="71389">MVQGCSSGAGKSYLTAALCRLYARRGVRVAPFKAQNMSNNAGVTPDGLEMSRAQLVQARAARVVPDVRMNPVLLKPEGDRRSQVVLLGRADPALSRLPWEARKARLWPHVAASLRGLLEAFELVILEGAGSPAEVNLKAGDIVNMRAALEADAKVLLVADIDRGGAFAHLLGTWACLEAAERETLLGFVLNKFRGDPALLGDATAWLAARTGRPTLGVVPYLPLALPEEDAQDLPPAGAAAREAPVRVAALRFPTVSNFDEFGPLARHPAVALSWVEAPSALAAADLIVLPGSKHLTTDAAWLQRTGLGAAVQERAESGALVLGICGGMQLLGRVIHDPHGLEGAAGTVTGLGLLDLETTLAPIKVTRNVQSTLLATGETVTGYEIHHGRTRAGGRAQPLLADGLGFRQGRVLGVYPHGLLEDAAFVRYLLGALGVSAAQLDPEAGLEAALDRLADHVEAHLDVSAIDDALFRGRAPRRPPRLVLVTGGARSGKSRYAEALVRRFLEPGEGALYLATLRASDPEMARRVARHRARRPVSWRTLETPLAPAEALAAAPERVVLLDCLSGYVANLLLSRYAAGEQSEAEAAAQAGDEAIAAALAGVDALLGAVRRAGKTVVVVTNEVGSGVVPAYALGRLFRDALGLANARVAAAADAVALCVVGLPQLLKGTLPEVTLDEGDA</sequence>
<dbReference type="KEGG" id="tra:Trad_0376"/>
<protein>
    <recommendedName>
        <fullName evidence="4">Cobyric acid synthase</fullName>
    </recommendedName>
</protein>
<dbReference type="GO" id="GO:0000166">
    <property type="term" value="F:nucleotide binding"/>
    <property type="evidence" value="ECO:0007669"/>
    <property type="project" value="InterPro"/>
</dbReference>
<dbReference type="GO" id="GO:0016779">
    <property type="term" value="F:nucleotidyltransferase activity"/>
    <property type="evidence" value="ECO:0007669"/>
    <property type="project" value="UniProtKB-KW"/>
</dbReference>
<dbReference type="HOGENOM" id="CLU_019250_2_1_0"/>
<dbReference type="InterPro" id="IPR003203">
    <property type="entry name" value="CobU/CobP"/>
</dbReference>
<dbReference type="UniPathway" id="UPA00148">
    <property type="reaction ID" value="UER00236"/>
</dbReference>
<dbReference type="PROSITE" id="PS51274">
    <property type="entry name" value="GATASE_COBBQ"/>
    <property type="match status" value="1"/>
</dbReference>
<keyword evidence="8" id="KW-1185">Reference proteome</keyword>
<evidence type="ECO:0000259" key="6">
    <source>
        <dbReference type="Pfam" id="PF07685"/>
    </source>
</evidence>
<gene>
    <name evidence="4" type="primary">cobQ</name>
    <name evidence="7" type="ordered locus">Trad_0376</name>
</gene>
<evidence type="ECO:0000256" key="2">
    <source>
        <dbReference type="ARBA" id="ARBA00022573"/>
    </source>
</evidence>
<dbReference type="NCBIfam" id="NF004469">
    <property type="entry name" value="PRK05800.1"/>
    <property type="match status" value="1"/>
</dbReference>
<dbReference type="GO" id="GO:0043752">
    <property type="term" value="F:adenosylcobinamide kinase activity"/>
    <property type="evidence" value="ECO:0007669"/>
    <property type="project" value="InterPro"/>
</dbReference>
<dbReference type="InterPro" id="IPR004459">
    <property type="entry name" value="CobQ_synth"/>
</dbReference>
<comment type="pathway">
    <text evidence="1 4">Cofactor biosynthesis; adenosylcobalamin biosynthesis.</text>
</comment>
<dbReference type="GO" id="GO:0009236">
    <property type="term" value="P:cobalamin biosynthetic process"/>
    <property type="evidence" value="ECO:0007669"/>
    <property type="project" value="UniProtKB-UniRule"/>
</dbReference>
<keyword evidence="2 4" id="KW-0169">Cobalamin biosynthesis</keyword>
<dbReference type="GO" id="GO:0015420">
    <property type="term" value="F:ABC-type vitamin B12 transporter activity"/>
    <property type="evidence" value="ECO:0007669"/>
    <property type="project" value="UniProtKB-UniRule"/>
</dbReference>
<dbReference type="EMBL" id="CP002049">
    <property type="protein sequence ID" value="ADI13515.1"/>
    <property type="molecule type" value="Genomic_DNA"/>
</dbReference>
<dbReference type="Pfam" id="PF02283">
    <property type="entry name" value="CobU"/>
    <property type="match status" value="1"/>
</dbReference>
<evidence type="ECO:0000256" key="4">
    <source>
        <dbReference type="HAMAP-Rule" id="MF_00028"/>
    </source>
</evidence>
<dbReference type="Gene3D" id="3.40.50.300">
    <property type="entry name" value="P-loop containing nucleotide triphosphate hydrolases"/>
    <property type="match status" value="2"/>
</dbReference>
<evidence type="ECO:0000256" key="3">
    <source>
        <dbReference type="ARBA" id="ARBA00022962"/>
    </source>
</evidence>
<dbReference type="PANTHER" id="PTHR21343:SF1">
    <property type="entry name" value="COBYRIC ACID SYNTHASE"/>
    <property type="match status" value="1"/>
</dbReference>
<evidence type="ECO:0000259" key="5">
    <source>
        <dbReference type="Pfam" id="PF01656"/>
    </source>
</evidence>
<dbReference type="InterPro" id="IPR027417">
    <property type="entry name" value="P-loop_NTPase"/>
</dbReference>
<keyword evidence="7" id="KW-0548">Nucleotidyltransferase</keyword>
<dbReference type="Gene3D" id="3.40.50.880">
    <property type="match status" value="1"/>
</dbReference>
<reference evidence="8" key="1">
    <citation type="submission" date="2010-05" db="EMBL/GenBank/DDBJ databases">
        <title>The complete genome of Truepera radiovictris DSM 17093.</title>
        <authorList>
            <consortium name="US DOE Joint Genome Institute (JGI-PGF)"/>
            <person name="Lucas S."/>
            <person name="Copeland A."/>
            <person name="Lapidus A."/>
            <person name="Glavina del Rio T."/>
            <person name="Dalin E."/>
            <person name="Tice H."/>
            <person name="Bruce D."/>
            <person name="Goodwin L."/>
            <person name="Pitluck S."/>
            <person name="Kyrpides N."/>
            <person name="Mavromatis K."/>
            <person name="Ovchinnikova G."/>
            <person name="Munk A.C."/>
            <person name="Detter J.C."/>
            <person name="Han C."/>
            <person name="Tapia R."/>
            <person name="Land M."/>
            <person name="Hauser L."/>
            <person name="Markowitz V."/>
            <person name="Cheng J.-F."/>
            <person name="Hugenholtz P."/>
            <person name="Woyke T."/>
            <person name="Wu D."/>
            <person name="Tindall B."/>
            <person name="Pomrenke H.G."/>
            <person name="Brambilla E."/>
            <person name="Klenk H.-P."/>
            <person name="Eisen J.A."/>
        </authorList>
    </citation>
    <scope>NUCLEOTIDE SEQUENCE [LARGE SCALE GENOMIC DNA]</scope>
    <source>
        <strain evidence="8">DSM 17093 / CIP 108686 / LMG 22925 / RQ-24</strain>
    </source>
</reference>
<dbReference type="SUPFAM" id="SSF52317">
    <property type="entry name" value="Class I glutamine amidotransferase-like"/>
    <property type="match status" value="1"/>
</dbReference>
<dbReference type="AlphaFoldDB" id="D7CRM5"/>
<dbReference type="eggNOG" id="COG1492">
    <property type="taxonomic scope" value="Bacteria"/>
</dbReference>
<organism evidence="7 8">
    <name type="scientific">Truepera radiovictrix (strain DSM 17093 / CIP 108686 / LMG 22925 / RQ-24)</name>
    <dbReference type="NCBI Taxonomy" id="649638"/>
    <lineage>
        <taxon>Bacteria</taxon>
        <taxon>Thermotogati</taxon>
        <taxon>Deinococcota</taxon>
        <taxon>Deinococci</taxon>
        <taxon>Trueperales</taxon>
        <taxon>Trueperaceae</taxon>
        <taxon>Truepera</taxon>
    </lineage>
</organism>
<dbReference type="InterPro" id="IPR033949">
    <property type="entry name" value="CobQ_GATase1"/>
</dbReference>
<dbReference type="OrthoDB" id="9808302at2"/>
<feature type="active site" description="Nucleophile" evidence="4">
    <location>
        <position position="326"/>
    </location>
</feature>
<comment type="function">
    <text evidence="4">Catalyzes amidations at positions B, D, E, and G on adenosylcobyrinic A,C-diamide. NH(2) groups are provided by glutamine, and one molecule of ATP is hydrogenolyzed for each amidation.</text>
</comment>
<comment type="similarity">
    <text evidence="4">Belongs to the CobB/CobQ family. CobQ subfamily.</text>
</comment>
<evidence type="ECO:0000313" key="8">
    <source>
        <dbReference type="Proteomes" id="UP000000379"/>
    </source>
</evidence>
<dbReference type="eggNOG" id="COG2087">
    <property type="taxonomic scope" value="Bacteria"/>
</dbReference>